<proteinExistence type="predicted"/>
<comment type="caution">
    <text evidence="1">The sequence shown here is derived from an EMBL/GenBank/DDBJ whole genome shotgun (WGS) entry which is preliminary data.</text>
</comment>
<dbReference type="Proteomes" id="UP000028002">
    <property type="component" value="Unassembled WGS sequence"/>
</dbReference>
<protein>
    <submittedName>
        <fullName evidence="1">Uncharacterized protein</fullName>
    </submittedName>
</protein>
<evidence type="ECO:0000313" key="1">
    <source>
        <dbReference type="EMBL" id="KER02526.1"/>
    </source>
</evidence>
<accession>A0A081RV23</accession>
<sequence length="382" mass="44867">MLKKKLIEKIFKEYLDIIFKEANKNEDINIYFSRGTFKHDIRYFIKTDQGQSVIVNSNILRILFKQLVSDLCLEQIICLEHRKYVNNTLSKIIYIWEKKLAQYNKKINVIFGGVDYFEVCMFHSTASPSSNISYSAYFHENYTIEYVKSVSEKIYRSIKNPILFDHLFVYGPPAYDILKEFTPPPALPTPIVMPRLKNISNRFKQQLIKTTGKTKVLYLAFPGYDYLAPLTFSSILISLSAISYEYDITVKYKNLTVAKKYKKRMGELSKNLNFVDGDVVDYLVNNDIVVAFNSLSFYESLLSRSLIIIPIFSDTEHDNNILQESPFSIKEIFDFQSIKFAKSESEIINIIQKFNRDEYLAVYEKEKEMRVKLLSRKFYYDE</sequence>
<dbReference type="EMBL" id="JGVH01000048">
    <property type="protein sequence ID" value="KER02526.1"/>
    <property type="molecule type" value="Genomic_DNA"/>
</dbReference>
<name>A0A081RV23_PHOTE</name>
<dbReference type="AlphaFoldDB" id="A0A081RV23"/>
<organism evidence="1 2">
    <name type="scientific">Photorhabdus temperata subsp. temperata Meg1</name>
    <dbReference type="NCBI Taxonomy" id="1393735"/>
    <lineage>
        <taxon>Bacteria</taxon>
        <taxon>Pseudomonadati</taxon>
        <taxon>Pseudomonadota</taxon>
        <taxon>Gammaproteobacteria</taxon>
        <taxon>Enterobacterales</taxon>
        <taxon>Morganellaceae</taxon>
        <taxon>Photorhabdus</taxon>
    </lineage>
</organism>
<reference evidence="1 2" key="1">
    <citation type="submission" date="2014-03" db="EMBL/GenBank/DDBJ databases">
        <title>Draft Genome of Photorhabdus temperata Meg1.</title>
        <authorList>
            <person name="Hurst S.G.IV."/>
            <person name="Morris K."/>
            <person name="Thomas K."/>
            <person name="Tisa L.S."/>
        </authorList>
    </citation>
    <scope>NUCLEOTIDE SEQUENCE [LARGE SCALE GENOMIC DNA]</scope>
    <source>
        <strain evidence="1 2">Meg1</strain>
    </source>
</reference>
<evidence type="ECO:0000313" key="2">
    <source>
        <dbReference type="Proteomes" id="UP000028002"/>
    </source>
</evidence>
<dbReference type="PATRIC" id="fig|1393735.3.peg.2916"/>
<dbReference type="RefSeq" id="WP_036839993.1">
    <property type="nucleotide sequence ID" value="NZ_CAWLUD010000048.1"/>
</dbReference>
<gene>
    <name evidence="1" type="ORF">MEG1DRAFT_02862</name>
</gene>